<proteinExistence type="predicted"/>
<evidence type="ECO:0000256" key="1">
    <source>
        <dbReference type="SAM" id="MobiDB-lite"/>
    </source>
</evidence>
<organism evidence="2 3">
    <name type="scientific">Novipirellula caenicola</name>
    <dbReference type="NCBI Taxonomy" id="1536901"/>
    <lineage>
        <taxon>Bacteria</taxon>
        <taxon>Pseudomonadati</taxon>
        <taxon>Planctomycetota</taxon>
        <taxon>Planctomycetia</taxon>
        <taxon>Pirellulales</taxon>
        <taxon>Pirellulaceae</taxon>
        <taxon>Novipirellula</taxon>
    </lineage>
</organism>
<reference evidence="2 3" key="1">
    <citation type="submission" date="2024-02" db="EMBL/GenBank/DDBJ databases">
        <title>Rhodopirellula caenicola NBRC 110016.</title>
        <authorList>
            <person name="Ichikawa N."/>
            <person name="Katano-Makiyama Y."/>
            <person name="Hidaka K."/>
        </authorList>
    </citation>
    <scope>NUCLEOTIDE SEQUENCE [LARGE SCALE GENOMIC DNA]</scope>
    <source>
        <strain evidence="2 3">NBRC 110016</strain>
    </source>
</reference>
<accession>A0ABP9VND5</accession>
<evidence type="ECO:0000313" key="2">
    <source>
        <dbReference type="EMBL" id="GAA5506712.1"/>
    </source>
</evidence>
<dbReference type="EMBL" id="BAABRO010000003">
    <property type="protein sequence ID" value="GAA5506712.1"/>
    <property type="molecule type" value="Genomic_DNA"/>
</dbReference>
<evidence type="ECO:0000313" key="3">
    <source>
        <dbReference type="Proteomes" id="UP001416858"/>
    </source>
</evidence>
<sequence>MDGASELVTSPHPDEALRARPTSPVLRSGEVADGDGETEETAPAPGNLHHDRQSTVNRLSYLPPCSYQNFSRMRIRLAGDAANTIGLWIACEVAKIEKTAWGREFGLG</sequence>
<protein>
    <submittedName>
        <fullName evidence="2">Uncharacterized protein</fullName>
    </submittedName>
</protein>
<gene>
    <name evidence="2" type="ORF">Rcae01_02165</name>
</gene>
<keyword evidence="3" id="KW-1185">Reference proteome</keyword>
<name>A0ABP9VND5_9BACT</name>
<comment type="caution">
    <text evidence="2">The sequence shown here is derived from an EMBL/GenBank/DDBJ whole genome shotgun (WGS) entry which is preliminary data.</text>
</comment>
<feature type="region of interest" description="Disordered" evidence="1">
    <location>
        <begin position="1"/>
        <end position="54"/>
    </location>
</feature>
<dbReference type="Proteomes" id="UP001416858">
    <property type="component" value="Unassembled WGS sequence"/>
</dbReference>